<comment type="caution">
    <text evidence="2">The sequence shown here is derived from an EMBL/GenBank/DDBJ whole genome shotgun (WGS) entry which is preliminary data.</text>
</comment>
<evidence type="ECO:0000313" key="3">
    <source>
        <dbReference type="Proteomes" id="UP000070093"/>
    </source>
</evidence>
<keyword evidence="1" id="KW-0472">Membrane</keyword>
<dbReference type="STRING" id="28125.HMPREF3202_02067"/>
<dbReference type="Proteomes" id="UP000070093">
    <property type="component" value="Unassembled WGS sequence"/>
</dbReference>
<name>A0A137SRS9_9BACT</name>
<reference evidence="2 3" key="1">
    <citation type="submission" date="2016-02" db="EMBL/GenBank/DDBJ databases">
        <authorList>
            <person name="Wen L."/>
            <person name="He K."/>
            <person name="Yang H."/>
        </authorList>
    </citation>
    <scope>NUCLEOTIDE SEQUENCE [LARGE SCALE GENOMIC DNA]</scope>
    <source>
        <strain evidence="2 3">GED7880</strain>
    </source>
</reference>
<protein>
    <submittedName>
        <fullName evidence="2">Uncharacterized protein</fullName>
    </submittedName>
</protein>
<dbReference type="RefSeq" id="WP_230586351.1">
    <property type="nucleotide sequence ID" value="NZ_CP126677.1"/>
</dbReference>
<gene>
    <name evidence="2" type="ORF">HMPREF3202_02067</name>
</gene>
<evidence type="ECO:0000313" key="2">
    <source>
        <dbReference type="EMBL" id="KXO15096.1"/>
    </source>
</evidence>
<sequence length="297" mass="34188">MIERYLLCLRKVVAPKLLKWLLIAVIGYLTWVSVIGNQQKTKGKQLIQQGEQLYNESKSVSTPTTPQTIKNEKAMSRPTSIWNDDKINFLVDHYAYVSNRKLADALGVSVPTIKNKSRELGLSKTCAKRKIFPSTEADVLKMSERNSYRSVADKLNLSVSSVQIIINEAVAKGHQKRTKEETGKLIAEARVHLIKKERARALFGLDQRTNLKLFPNKRKYRLRDRLRRCRYDVERNSTDVYIDDETRRHAKIEGEAKKLGFHIVKPIVEYFPIDFISENSAAEEQIFAELKRKNING</sequence>
<keyword evidence="1" id="KW-0812">Transmembrane</keyword>
<dbReference type="PATRIC" id="fig|28125.4.peg.2063"/>
<evidence type="ECO:0000256" key="1">
    <source>
        <dbReference type="SAM" id="Phobius"/>
    </source>
</evidence>
<feature type="transmembrane region" description="Helical" evidence="1">
    <location>
        <begin position="20"/>
        <end position="37"/>
    </location>
</feature>
<accession>A0A137SRS9</accession>
<dbReference type="EMBL" id="LTAG01000117">
    <property type="protein sequence ID" value="KXO15096.1"/>
    <property type="molecule type" value="Genomic_DNA"/>
</dbReference>
<organism evidence="2 3">
    <name type="scientific">Prevotella bivia</name>
    <dbReference type="NCBI Taxonomy" id="28125"/>
    <lineage>
        <taxon>Bacteria</taxon>
        <taxon>Pseudomonadati</taxon>
        <taxon>Bacteroidota</taxon>
        <taxon>Bacteroidia</taxon>
        <taxon>Bacteroidales</taxon>
        <taxon>Prevotellaceae</taxon>
        <taxon>Prevotella</taxon>
    </lineage>
</organism>
<keyword evidence="1" id="KW-1133">Transmembrane helix</keyword>
<proteinExistence type="predicted"/>
<dbReference type="AlphaFoldDB" id="A0A137SRS9"/>